<proteinExistence type="predicted"/>
<evidence type="ECO:0000313" key="5">
    <source>
        <dbReference type="Proteomes" id="UP000327236"/>
    </source>
</evidence>
<sequence length="363" mass="41353">MSIVDHLVDKLNNNPAFVFTSVILVIISTLFLYLWIKEPRRLITGNIFALVVLIWGFWLSILIFKLTPPVIRYLWSVAFVVGILLILLLSSFAWLFLLWNAYFIWKYESHTLPNMLTLLMGFALIGLWLYQKFTHWLHLPPYLAPILGLAPTIATYLIIVMLSFIINVFLYQFYPKKYCENYLIVLGAGLINGTKVSTLLANRINASINYAKKVKKKTGNWPKIIMSGGQGPDEELSEAAAMAEYAIKAGIPREIIILENQSTTTLENMTFSKKIIEKDTKTKPYTCKFFSNNYHIFRAAILAKKANLSANGVGAPTRLYYLPNALLREFAAIFVLNKKRHIIVISLLTLISVISLVIQLIFH</sequence>
<organism evidence="3 5">
    <name type="scientific">Lactobacillus jensenii</name>
    <dbReference type="NCBI Taxonomy" id="109790"/>
    <lineage>
        <taxon>Bacteria</taxon>
        <taxon>Bacillati</taxon>
        <taxon>Bacillota</taxon>
        <taxon>Bacilli</taxon>
        <taxon>Lactobacillales</taxon>
        <taxon>Lactobacillaceae</taxon>
        <taxon>Lactobacillus</taxon>
    </lineage>
</organism>
<keyword evidence="1" id="KW-1133">Transmembrane helix</keyword>
<comment type="caution">
    <text evidence="3">The sequence shown here is derived from an EMBL/GenBank/DDBJ whole genome shotgun (WGS) entry which is preliminary data.</text>
</comment>
<protein>
    <submittedName>
        <fullName evidence="3">YdcF family protein</fullName>
    </submittedName>
</protein>
<gene>
    <name evidence="4" type="ORF">AAC431_02880</name>
    <name evidence="3" type="ORF">F6H94_01785</name>
</gene>
<dbReference type="InterPro" id="IPR014729">
    <property type="entry name" value="Rossmann-like_a/b/a_fold"/>
</dbReference>
<reference evidence="3 5" key="1">
    <citation type="submission" date="2019-09" db="EMBL/GenBank/DDBJ databases">
        <title>Draft genome sequence assemblies of isolates from the urinary tract.</title>
        <authorList>
            <person name="Mores C.R."/>
            <person name="Putonti C."/>
            <person name="Wolfe A.J."/>
        </authorList>
    </citation>
    <scope>NUCLEOTIDE SEQUENCE [LARGE SCALE GENOMIC DNA]</scope>
    <source>
        <strain evidence="3 5">UMB246</strain>
    </source>
</reference>
<keyword evidence="1" id="KW-0472">Membrane</keyword>
<dbReference type="KEGG" id="lje:BUE77_00965"/>
<dbReference type="Proteomes" id="UP000327236">
    <property type="component" value="Unassembled WGS sequence"/>
</dbReference>
<dbReference type="Proteomes" id="UP001385848">
    <property type="component" value="Unassembled WGS sequence"/>
</dbReference>
<feature type="transmembrane region" description="Helical" evidence="1">
    <location>
        <begin position="142"/>
        <end position="170"/>
    </location>
</feature>
<name>A0A5N1IKC5_LACJE</name>
<dbReference type="InterPro" id="IPR003848">
    <property type="entry name" value="DUF218"/>
</dbReference>
<dbReference type="GeneID" id="31742268"/>
<evidence type="ECO:0000313" key="6">
    <source>
        <dbReference type="Proteomes" id="UP001385848"/>
    </source>
</evidence>
<evidence type="ECO:0000256" key="1">
    <source>
        <dbReference type="SAM" id="Phobius"/>
    </source>
</evidence>
<dbReference type="OrthoDB" id="9782395at2"/>
<evidence type="ECO:0000313" key="4">
    <source>
        <dbReference type="EMBL" id="MEL0564870.1"/>
    </source>
</evidence>
<reference evidence="4 6" key="2">
    <citation type="submission" date="2024-04" db="EMBL/GenBank/DDBJ databases">
        <title>Three lactobacilli isolated from voided urine samples from females with type 2 diabetes.</title>
        <authorList>
            <person name="Kula A."/>
            <person name="Stegman N."/>
            <person name="Putonti C."/>
        </authorList>
    </citation>
    <scope>NUCLEOTIDE SEQUENCE [LARGE SCALE GENOMIC DNA]</scope>
    <source>
        <strain evidence="4 6">1855</strain>
    </source>
</reference>
<accession>A0A5N1IKC5</accession>
<dbReference type="PANTHER" id="PTHR30336">
    <property type="entry name" value="INNER MEMBRANE PROTEIN, PROBABLE PERMEASE"/>
    <property type="match status" value="1"/>
</dbReference>
<feature type="domain" description="DUF218" evidence="2">
    <location>
        <begin position="182"/>
        <end position="327"/>
    </location>
</feature>
<dbReference type="GO" id="GO:0000270">
    <property type="term" value="P:peptidoglycan metabolic process"/>
    <property type="evidence" value="ECO:0007669"/>
    <property type="project" value="TreeGrafter"/>
</dbReference>
<feature type="transmembrane region" description="Helical" evidence="1">
    <location>
        <begin position="47"/>
        <end position="67"/>
    </location>
</feature>
<keyword evidence="6" id="KW-1185">Reference proteome</keyword>
<feature type="transmembrane region" description="Helical" evidence="1">
    <location>
        <begin position="73"/>
        <end position="99"/>
    </location>
</feature>
<dbReference type="EMBL" id="VYWW01000005">
    <property type="protein sequence ID" value="KAA9323900.1"/>
    <property type="molecule type" value="Genomic_DNA"/>
</dbReference>
<evidence type="ECO:0000313" key="3">
    <source>
        <dbReference type="EMBL" id="KAA9323900.1"/>
    </source>
</evidence>
<dbReference type="EMBL" id="JBBVUL010000004">
    <property type="protein sequence ID" value="MEL0564870.1"/>
    <property type="molecule type" value="Genomic_DNA"/>
</dbReference>
<dbReference type="GO" id="GO:0043164">
    <property type="term" value="P:Gram-negative-bacterium-type cell wall biogenesis"/>
    <property type="evidence" value="ECO:0007669"/>
    <property type="project" value="TreeGrafter"/>
</dbReference>
<evidence type="ECO:0000259" key="2">
    <source>
        <dbReference type="Pfam" id="PF02698"/>
    </source>
</evidence>
<dbReference type="InterPro" id="IPR051599">
    <property type="entry name" value="Cell_Envelope_Assoc"/>
</dbReference>
<feature type="transmembrane region" description="Helical" evidence="1">
    <location>
        <begin position="342"/>
        <end position="362"/>
    </location>
</feature>
<dbReference type="RefSeq" id="WP_006588166.1">
    <property type="nucleotide sequence ID" value="NZ_CATOUV010000001.1"/>
</dbReference>
<dbReference type="Pfam" id="PF02698">
    <property type="entry name" value="DUF218"/>
    <property type="match status" value="1"/>
</dbReference>
<keyword evidence="1" id="KW-0812">Transmembrane</keyword>
<feature type="transmembrane region" description="Helical" evidence="1">
    <location>
        <begin position="111"/>
        <end position="130"/>
    </location>
</feature>
<dbReference type="PANTHER" id="PTHR30336:SF18">
    <property type="entry name" value="MEMBRANE PROTEIN"/>
    <property type="match status" value="1"/>
</dbReference>
<feature type="transmembrane region" description="Helical" evidence="1">
    <location>
        <begin position="16"/>
        <end position="35"/>
    </location>
</feature>
<dbReference type="AlphaFoldDB" id="A0A5N1IKC5"/>
<dbReference type="Gene3D" id="3.40.50.620">
    <property type="entry name" value="HUPs"/>
    <property type="match status" value="1"/>
</dbReference>
<dbReference type="CDD" id="cd06259">
    <property type="entry name" value="YdcF-like"/>
    <property type="match status" value="1"/>
</dbReference>
<dbReference type="GO" id="GO:0005886">
    <property type="term" value="C:plasma membrane"/>
    <property type="evidence" value="ECO:0007669"/>
    <property type="project" value="TreeGrafter"/>
</dbReference>